<reference evidence="2 3" key="1">
    <citation type="submission" date="2009-07" db="EMBL/GenBank/DDBJ databases">
        <authorList>
            <person name="Madupu R."/>
            <person name="Sebastian Y."/>
            <person name="Durkin A.S."/>
            <person name="Torralba M."/>
            <person name="Methe B."/>
            <person name="Sutton G.G."/>
            <person name="Strausberg R.L."/>
            <person name="Nelson K.E."/>
        </authorList>
    </citation>
    <scope>NUCLEOTIDE SEQUENCE [LARGE SCALE GENOMIC DNA]</scope>
    <source>
        <strain evidence="2 3">ATCC 35580</strain>
    </source>
</reference>
<comment type="caution">
    <text evidence="2">The sequence shown here is derived from an EMBL/GenBank/DDBJ whole genome shotgun (WGS) entry which is preliminary data.</text>
</comment>
<evidence type="ECO:0000313" key="3">
    <source>
        <dbReference type="Proteomes" id="UP000004509"/>
    </source>
</evidence>
<evidence type="ECO:0000313" key="2">
    <source>
        <dbReference type="EMBL" id="EEV20873.1"/>
    </source>
</evidence>
<dbReference type="eggNOG" id="ENOG5031E6E">
    <property type="taxonomic scope" value="Bacteria"/>
</dbReference>
<organism evidence="2 3">
    <name type="scientific">Treponema vincentii ATCC 35580</name>
    <dbReference type="NCBI Taxonomy" id="596324"/>
    <lineage>
        <taxon>Bacteria</taxon>
        <taxon>Pseudomonadati</taxon>
        <taxon>Spirochaetota</taxon>
        <taxon>Spirochaetia</taxon>
        <taxon>Spirochaetales</taxon>
        <taxon>Treponemataceae</taxon>
        <taxon>Treponema</taxon>
    </lineage>
</organism>
<dbReference type="STRING" id="596324.TREVI0001_1730"/>
<accession>C8PP10</accession>
<sequence>MNKKSQSFAEKFIDALFMKLERLRYCMSYIILGLMCLSFAGGGIMIRELKAYDLIAGYNTMSDEEKAHYDIKSVANQLGILLYFFALLAAIVMVLFYFGNFSLPIRELIMLGYAAIILFILGIAMLVFNKKNIRKIIPVFIIYNVIMLASLIPAFLKLLKKLL</sequence>
<dbReference type="RefSeq" id="WP_006188278.1">
    <property type="nucleotide sequence ID" value="NZ_ACYH01000024.1"/>
</dbReference>
<feature type="transmembrane region" description="Helical" evidence="1">
    <location>
        <begin position="110"/>
        <end position="128"/>
    </location>
</feature>
<dbReference type="Pfam" id="PF12650">
    <property type="entry name" value="DUF3784"/>
    <property type="match status" value="1"/>
</dbReference>
<keyword evidence="1" id="KW-1133">Transmembrane helix</keyword>
<keyword evidence="1" id="KW-0472">Membrane</keyword>
<gene>
    <name evidence="2" type="ORF">TREVI0001_1730</name>
</gene>
<name>C8PP10_9SPIR</name>
<keyword evidence="1" id="KW-0812">Transmembrane</keyword>
<protein>
    <submittedName>
        <fullName evidence="2">Uncharacterized protein</fullName>
    </submittedName>
</protein>
<dbReference type="AlphaFoldDB" id="C8PP10"/>
<dbReference type="InterPro" id="IPR017259">
    <property type="entry name" value="UCP037672"/>
</dbReference>
<feature type="transmembrane region" description="Helical" evidence="1">
    <location>
        <begin position="26"/>
        <end position="46"/>
    </location>
</feature>
<feature type="transmembrane region" description="Helical" evidence="1">
    <location>
        <begin position="80"/>
        <end position="98"/>
    </location>
</feature>
<proteinExistence type="predicted"/>
<dbReference type="Proteomes" id="UP000004509">
    <property type="component" value="Unassembled WGS sequence"/>
</dbReference>
<dbReference type="EMBL" id="ACYH01000024">
    <property type="protein sequence ID" value="EEV20873.1"/>
    <property type="molecule type" value="Genomic_DNA"/>
</dbReference>
<feature type="transmembrane region" description="Helical" evidence="1">
    <location>
        <begin position="140"/>
        <end position="159"/>
    </location>
</feature>
<evidence type="ECO:0000256" key="1">
    <source>
        <dbReference type="SAM" id="Phobius"/>
    </source>
</evidence>